<dbReference type="CDD" id="cd00063">
    <property type="entry name" value="FN3"/>
    <property type="match status" value="4"/>
</dbReference>
<dbReference type="PROSITE" id="PS50055">
    <property type="entry name" value="TYR_PHOSPHATASE_PTP"/>
    <property type="match status" value="2"/>
</dbReference>
<evidence type="ECO:0000256" key="8">
    <source>
        <dbReference type="ARBA" id="ARBA00022989"/>
    </source>
</evidence>
<dbReference type="InterPro" id="IPR036179">
    <property type="entry name" value="Ig-like_dom_sf"/>
</dbReference>
<dbReference type="InterPro" id="IPR036116">
    <property type="entry name" value="FN3_sf"/>
</dbReference>
<name>A0A210Q4D3_MIZYE</name>
<evidence type="ECO:0000256" key="13">
    <source>
        <dbReference type="SAM" id="Phobius"/>
    </source>
</evidence>
<comment type="catalytic activity">
    <reaction evidence="11">
        <text>O-phospho-L-tyrosyl-[protein] + H2O = L-tyrosyl-[protein] + phosphate</text>
        <dbReference type="Rhea" id="RHEA:10684"/>
        <dbReference type="Rhea" id="RHEA-COMP:10136"/>
        <dbReference type="Rhea" id="RHEA-COMP:20101"/>
        <dbReference type="ChEBI" id="CHEBI:15377"/>
        <dbReference type="ChEBI" id="CHEBI:43474"/>
        <dbReference type="ChEBI" id="CHEBI:46858"/>
        <dbReference type="ChEBI" id="CHEBI:61978"/>
        <dbReference type="EC" id="3.1.3.48"/>
    </reaction>
</comment>
<feature type="domain" description="Ig-like" evidence="17">
    <location>
        <begin position="35"/>
        <end position="136"/>
    </location>
</feature>
<feature type="transmembrane region" description="Helical" evidence="13">
    <location>
        <begin position="575"/>
        <end position="599"/>
    </location>
</feature>
<evidence type="ECO:0000256" key="3">
    <source>
        <dbReference type="ARBA" id="ARBA00022692"/>
    </source>
</evidence>
<dbReference type="STRING" id="6573.A0A210Q4D3"/>
<dbReference type="PROSITE" id="PS50853">
    <property type="entry name" value="FN3"/>
    <property type="match status" value="4"/>
</dbReference>
<dbReference type="Pfam" id="PF00102">
    <property type="entry name" value="Y_phosphatase"/>
    <property type="match status" value="2"/>
</dbReference>
<dbReference type="SUPFAM" id="SSF52799">
    <property type="entry name" value="(Phosphotyrosine protein) phosphatases II"/>
    <property type="match status" value="2"/>
</dbReference>
<evidence type="ECO:0000256" key="11">
    <source>
        <dbReference type="ARBA" id="ARBA00051722"/>
    </source>
</evidence>
<evidence type="ECO:0000256" key="6">
    <source>
        <dbReference type="ARBA" id="ARBA00022801"/>
    </source>
</evidence>
<feature type="signal peptide" evidence="14">
    <location>
        <begin position="1"/>
        <end position="21"/>
    </location>
</feature>
<dbReference type="InterPro" id="IPR013783">
    <property type="entry name" value="Ig-like_fold"/>
</dbReference>
<dbReference type="PROSITE" id="PS00383">
    <property type="entry name" value="TYR_PHOSPHATASE_1"/>
    <property type="match status" value="1"/>
</dbReference>
<feature type="domain" description="Fibronectin type-III" evidence="18">
    <location>
        <begin position="448"/>
        <end position="546"/>
    </location>
</feature>
<dbReference type="PRINTS" id="PR00014">
    <property type="entry name" value="FNTYPEIII"/>
</dbReference>
<dbReference type="SMART" id="SM00409">
    <property type="entry name" value="IG"/>
    <property type="match status" value="1"/>
</dbReference>
<evidence type="ECO:0000259" key="17">
    <source>
        <dbReference type="PROSITE" id="PS50835"/>
    </source>
</evidence>
<dbReference type="PROSITE" id="PS50835">
    <property type="entry name" value="IG_LIKE"/>
    <property type="match status" value="1"/>
</dbReference>
<dbReference type="InterPro" id="IPR007110">
    <property type="entry name" value="Ig-like_dom"/>
</dbReference>
<dbReference type="InterPro" id="IPR050713">
    <property type="entry name" value="RTP_Phos/Ushers"/>
</dbReference>
<organism evidence="19 20">
    <name type="scientific">Mizuhopecten yessoensis</name>
    <name type="common">Japanese scallop</name>
    <name type="synonym">Patinopecten yessoensis</name>
    <dbReference type="NCBI Taxonomy" id="6573"/>
    <lineage>
        <taxon>Eukaryota</taxon>
        <taxon>Metazoa</taxon>
        <taxon>Spiralia</taxon>
        <taxon>Lophotrochozoa</taxon>
        <taxon>Mollusca</taxon>
        <taxon>Bivalvia</taxon>
        <taxon>Autobranchia</taxon>
        <taxon>Pteriomorphia</taxon>
        <taxon>Pectinida</taxon>
        <taxon>Pectinoidea</taxon>
        <taxon>Pectinidae</taxon>
        <taxon>Mizuhopecten</taxon>
    </lineage>
</organism>
<dbReference type="FunFam" id="2.60.40.10:FF:000028">
    <property type="entry name" value="Neuronal cell adhesion molecule"/>
    <property type="match status" value="1"/>
</dbReference>
<dbReference type="PROSITE" id="PS50056">
    <property type="entry name" value="TYR_PHOSPHATASE_2"/>
    <property type="match status" value="1"/>
</dbReference>
<feature type="domain" description="Tyrosine-protein phosphatase" evidence="15">
    <location>
        <begin position="665"/>
        <end position="927"/>
    </location>
</feature>
<sequence length="1257" mass="142895">MALFTTFCTCLLVWQFAYVLGQDFSLMEQVYGIVGSNVSIPCRVNASTFDPNNTLVTWKKDNVFLLSASQIPGEEEMKLSYLDESLAAGNKYEVLTTYDLVVSNLVLGDSDSYTCTAIVFTDETQTAQKTRETNVTSLLVQDVPTIPGRPVITDLESRSTTVSWGHSHKENNSPIFSYVIQMKVATMDWASAQEMSTAISIEDPPTCTFINLLPYTMYRARVTAVNYVGRSKPSQESEIFWTKSEAPSAAPKILEAVSHNSSQIFFKWQPPLASEINGELTGYVIQYNVEGSNILQTVTEENKDKTNLTIINLLPFTNYYITIKAQNSFGTGPFAETMVRTSEGRPSKPRIIHTLNVMSTSFNLSWEAPKEMRGNLLGYELEWSHNNTVKSMIIHNLGDRSSTQHEAYISNLEPYSQYRVRVRAFTGGGNGEFSDSYPALTDVTGPGQPSGLNASVTGPNSVFIQWEQPNKFYRIINYYAIEYKDTSSFFHKPLMVEAPIQKLNITNLPSNRAYKVRVAAVTKSIVKQQKYSGQFTDWVTFELIGDIQNETVEDYINNTTINTDPAAMEEAQQEIMSAGIVAGIVCGLLFIFMVVFVFIGCRSLTCRKYYQAAFDYLAVPTNNNSPPTTVINIPEPLDEISYQPIPVGDFLQHVRSLHADSDVGFSQEFADINKQTCGWTIRADASNQHENKSKNRYINIIAFDHSRVMLKPINGRLRSSDYINANYADGYKKPKAYIATQGPLPTTFADFWRMVWEQNSVVIVMITKLVERGKRKCDQYWPDDGVEHYGPIQVKHLNTFSRAHYTVRMFSLKNTKLKKQYSERIVYHFHYTEWPDHGVPDFTLPVLKFVQKSAYINPPGAGPIVVHCSAGVGRTGTYILIDSMIEEMKDKGTINVAGFLLHIRRQRKFLVQTEEQYMLIHDAIAEYILSDDTEIKHGDLKGYIDKISQIHDGEKETALDRQYKLVTTYKPKDSDKFPADKNINQNKNRSNDLVPLTVKRVPLPAKPGVDGSDYINATYLQGYNKTDEFILTQHPLENTVEDFWRMVWDQNSSVVFLLSQLDDKEHKRFWPEKETPMAIGTGLFKVVFQEEEVLARYTVREFLLESTQDDYVLMTRILTCDGWPQKEQRLWQAFDMIQTVKDLHKQNDIGPVIVVDSYGGVEGCVFCALWSLHDQQTHDKVVDVYHLCKLFHLKRPGIVGTMEDYLFLYKAMESYIQDCSEKESNNLSHHIHLRNSTKRNGTMPRSPTLSIKAETNV</sequence>
<feature type="domain" description="Tyrosine-protein phosphatase" evidence="15">
    <location>
        <begin position="959"/>
        <end position="1215"/>
    </location>
</feature>
<dbReference type="Pfam" id="PF00041">
    <property type="entry name" value="fn3"/>
    <property type="match status" value="4"/>
</dbReference>
<dbReference type="Gene3D" id="3.90.190.10">
    <property type="entry name" value="Protein tyrosine phosphatase superfamily"/>
    <property type="match status" value="2"/>
</dbReference>
<feature type="region of interest" description="Disordered" evidence="12">
    <location>
        <begin position="1235"/>
        <end position="1257"/>
    </location>
</feature>
<keyword evidence="4 14" id="KW-0732">Signal</keyword>
<dbReference type="PRINTS" id="PR00700">
    <property type="entry name" value="PRTYPHPHTASE"/>
</dbReference>
<keyword evidence="8 13" id="KW-1133">Transmembrane helix</keyword>
<dbReference type="InterPro" id="IPR029021">
    <property type="entry name" value="Prot-tyrosine_phosphatase-like"/>
</dbReference>
<dbReference type="PANTHER" id="PTHR46957">
    <property type="entry name" value="CYTOKINE RECEPTOR"/>
    <property type="match status" value="1"/>
</dbReference>
<evidence type="ECO:0000256" key="14">
    <source>
        <dbReference type="SAM" id="SignalP"/>
    </source>
</evidence>
<dbReference type="InterPro" id="IPR003595">
    <property type="entry name" value="Tyr_Pase_cat"/>
</dbReference>
<dbReference type="EC" id="3.1.3.48" evidence="2"/>
<evidence type="ECO:0000256" key="10">
    <source>
        <dbReference type="ARBA" id="ARBA00023180"/>
    </source>
</evidence>
<keyword evidence="5" id="KW-0677">Repeat</keyword>
<keyword evidence="20" id="KW-1185">Reference proteome</keyword>
<evidence type="ECO:0000259" key="16">
    <source>
        <dbReference type="PROSITE" id="PS50056"/>
    </source>
</evidence>
<feature type="domain" description="Fibronectin type-III" evidence="18">
    <location>
        <begin position="250"/>
        <end position="344"/>
    </location>
</feature>
<evidence type="ECO:0000256" key="4">
    <source>
        <dbReference type="ARBA" id="ARBA00022729"/>
    </source>
</evidence>
<evidence type="ECO:0000259" key="15">
    <source>
        <dbReference type="PROSITE" id="PS50055"/>
    </source>
</evidence>
<dbReference type="AlphaFoldDB" id="A0A210Q4D3"/>
<gene>
    <name evidence="19" type="ORF">KP79_PYT11230</name>
</gene>
<feature type="compositionally biased region" description="Polar residues" evidence="12">
    <location>
        <begin position="1238"/>
        <end position="1257"/>
    </location>
</feature>
<evidence type="ECO:0000256" key="2">
    <source>
        <dbReference type="ARBA" id="ARBA00013064"/>
    </source>
</evidence>
<evidence type="ECO:0000313" key="20">
    <source>
        <dbReference type="Proteomes" id="UP000242188"/>
    </source>
</evidence>
<feature type="domain" description="Fibronectin type-III" evidence="18">
    <location>
        <begin position="345"/>
        <end position="444"/>
    </location>
</feature>
<dbReference type="InterPro" id="IPR016130">
    <property type="entry name" value="Tyr_Pase_AS"/>
</dbReference>
<dbReference type="SUPFAM" id="SSF48726">
    <property type="entry name" value="Immunoglobulin"/>
    <property type="match status" value="1"/>
</dbReference>
<keyword evidence="10" id="KW-0325">Glycoprotein</keyword>
<keyword evidence="3 13" id="KW-0812">Transmembrane</keyword>
<dbReference type="EMBL" id="NEDP02005055">
    <property type="protein sequence ID" value="OWF43585.1"/>
    <property type="molecule type" value="Genomic_DNA"/>
</dbReference>
<evidence type="ECO:0000256" key="9">
    <source>
        <dbReference type="ARBA" id="ARBA00023136"/>
    </source>
</evidence>
<comment type="subcellular location">
    <subcellularLocation>
        <location evidence="1">Membrane</location>
        <topology evidence="1">Single-pass type I membrane protein</topology>
    </subcellularLocation>
</comment>
<accession>A0A210Q4D3</accession>
<feature type="domain" description="Tyrosine specific protein phosphatases" evidence="16">
    <location>
        <begin position="847"/>
        <end position="918"/>
    </location>
</feature>
<dbReference type="FunFam" id="3.90.190.10:FF:000013">
    <property type="entry name" value="receptor-type tyrosine-protein phosphatase zeta isoform X1"/>
    <property type="match status" value="1"/>
</dbReference>
<dbReference type="PANTHER" id="PTHR46957:SF6">
    <property type="entry name" value="PROTEIN-TYROSINE-PHOSPHATASE"/>
    <property type="match status" value="1"/>
</dbReference>
<dbReference type="InterPro" id="IPR000242">
    <property type="entry name" value="PTP_cat"/>
</dbReference>
<dbReference type="Proteomes" id="UP000242188">
    <property type="component" value="Unassembled WGS sequence"/>
</dbReference>
<evidence type="ECO:0000313" key="19">
    <source>
        <dbReference type="EMBL" id="OWF43585.1"/>
    </source>
</evidence>
<dbReference type="InterPro" id="IPR003961">
    <property type="entry name" value="FN3_dom"/>
</dbReference>
<dbReference type="GO" id="GO:0004725">
    <property type="term" value="F:protein tyrosine phosphatase activity"/>
    <property type="evidence" value="ECO:0007669"/>
    <property type="project" value="UniProtKB-EC"/>
</dbReference>
<dbReference type="GO" id="GO:0016020">
    <property type="term" value="C:membrane"/>
    <property type="evidence" value="ECO:0007669"/>
    <property type="project" value="UniProtKB-SubCell"/>
</dbReference>
<dbReference type="Gene3D" id="2.60.40.10">
    <property type="entry name" value="Immunoglobulins"/>
    <property type="match status" value="5"/>
</dbReference>
<evidence type="ECO:0000256" key="5">
    <source>
        <dbReference type="ARBA" id="ARBA00022737"/>
    </source>
</evidence>
<comment type="caution">
    <text evidence="19">The sequence shown here is derived from an EMBL/GenBank/DDBJ whole genome shotgun (WGS) entry which is preliminary data.</text>
</comment>
<feature type="domain" description="Fibronectin type-III" evidence="18">
    <location>
        <begin position="146"/>
        <end position="245"/>
    </location>
</feature>
<proteinExistence type="predicted"/>
<dbReference type="SUPFAM" id="SSF49265">
    <property type="entry name" value="Fibronectin type III"/>
    <property type="match status" value="2"/>
</dbReference>
<reference evidence="19 20" key="1">
    <citation type="journal article" date="2017" name="Nat. Ecol. Evol.">
        <title>Scallop genome provides insights into evolution of bilaterian karyotype and development.</title>
        <authorList>
            <person name="Wang S."/>
            <person name="Zhang J."/>
            <person name="Jiao W."/>
            <person name="Li J."/>
            <person name="Xun X."/>
            <person name="Sun Y."/>
            <person name="Guo X."/>
            <person name="Huan P."/>
            <person name="Dong B."/>
            <person name="Zhang L."/>
            <person name="Hu X."/>
            <person name="Sun X."/>
            <person name="Wang J."/>
            <person name="Zhao C."/>
            <person name="Wang Y."/>
            <person name="Wang D."/>
            <person name="Huang X."/>
            <person name="Wang R."/>
            <person name="Lv J."/>
            <person name="Li Y."/>
            <person name="Zhang Z."/>
            <person name="Liu B."/>
            <person name="Lu W."/>
            <person name="Hui Y."/>
            <person name="Liang J."/>
            <person name="Zhou Z."/>
            <person name="Hou R."/>
            <person name="Li X."/>
            <person name="Liu Y."/>
            <person name="Li H."/>
            <person name="Ning X."/>
            <person name="Lin Y."/>
            <person name="Zhao L."/>
            <person name="Xing Q."/>
            <person name="Dou J."/>
            <person name="Li Y."/>
            <person name="Mao J."/>
            <person name="Guo H."/>
            <person name="Dou H."/>
            <person name="Li T."/>
            <person name="Mu C."/>
            <person name="Jiang W."/>
            <person name="Fu Q."/>
            <person name="Fu X."/>
            <person name="Miao Y."/>
            <person name="Liu J."/>
            <person name="Yu Q."/>
            <person name="Li R."/>
            <person name="Liao H."/>
            <person name="Li X."/>
            <person name="Kong Y."/>
            <person name="Jiang Z."/>
            <person name="Chourrout D."/>
            <person name="Li R."/>
            <person name="Bao Z."/>
        </authorList>
    </citation>
    <scope>NUCLEOTIDE SEQUENCE [LARGE SCALE GENOMIC DNA]</scope>
    <source>
        <strain evidence="19 20">PY_sf001</strain>
    </source>
</reference>
<keyword evidence="6" id="KW-0378">Hydrolase</keyword>
<keyword evidence="9 13" id="KW-0472">Membrane</keyword>
<dbReference type="SMART" id="SM00194">
    <property type="entry name" value="PTPc"/>
    <property type="match status" value="2"/>
</dbReference>
<dbReference type="InterPro" id="IPR000387">
    <property type="entry name" value="Tyr_Pase_dom"/>
</dbReference>
<dbReference type="CDD" id="cd14549">
    <property type="entry name" value="R5-PTPc-1"/>
    <property type="match status" value="1"/>
</dbReference>
<dbReference type="InterPro" id="IPR003599">
    <property type="entry name" value="Ig_sub"/>
</dbReference>
<evidence type="ECO:0000256" key="7">
    <source>
        <dbReference type="ARBA" id="ARBA00022912"/>
    </source>
</evidence>
<keyword evidence="7" id="KW-0904">Protein phosphatase</keyword>
<evidence type="ECO:0000256" key="12">
    <source>
        <dbReference type="SAM" id="MobiDB-lite"/>
    </source>
</evidence>
<dbReference type="SMART" id="SM00404">
    <property type="entry name" value="PTPc_motif"/>
    <property type="match status" value="2"/>
</dbReference>
<dbReference type="FunFam" id="3.90.190.10:FF:000068">
    <property type="entry name" value="receptor-type tyrosine-protein phosphatase zeta"/>
    <property type="match status" value="1"/>
</dbReference>
<dbReference type="OrthoDB" id="6022401at2759"/>
<evidence type="ECO:0000256" key="1">
    <source>
        <dbReference type="ARBA" id="ARBA00004479"/>
    </source>
</evidence>
<feature type="chain" id="PRO_5013324236" description="protein-tyrosine-phosphatase" evidence="14">
    <location>
        <begin position="22"/>
        <end position="1257"/>
    </location>
</feature>
<evidence type="ECO:0000259" key="18">
    <source>
        <dbReference type="PROSITE" id="PS50853"/>
    </source>
</evidence>
<dbReference type="SMART" id="SM00060">
    <property type="entry name" value="FN3"/>
    <property type="match status" value="4"/>
</dbReference>
<protein>
    <recommendedName>
        <fullName evidence="2">protein-tyrosine-phosphatase</fullName>
        <ecNumber evidence="2">3.1.3.48</ecNumber>
    </recommendedName>
</protein>